<evidence type="ECO:0000313" key="3">
    <source>
        <dbReference type="Proteomes" id="UP000799437"/>
    </source>
</evidence>
<dbReference type="EMBL" id="ML996575">
    <property type="protein sequence ID" value="KAF2756567.1"/>
    <property type="molecule type" value="Genomic_DNA"/>
</dbReference>
<dbReference type="OrthoDB" id="2253354at2759"/>
<dbReference type="Proteomes" id="UP000799437">
    <property type="component" value="Unassembled WGS sequence"/>
</dbReference>
<evidence type="ECO:0000256" key="1">
    <source>
        <dbReference type="SAM" id="MobiDB-lite"/>
    </source>
</evidence>
<accession>A0A6A6W4T2</accession>
<dbReference type="AlphaFoldDB" id="A0A6A6W4T2"/>
<sequence>MPSPICTLWRVQSSLPRVAQPSMWQSMIPKPFRKGADGSRPIGAVRTQRWNPATTYIILALLVGSQAIQLMQIRHSTANITRETEAKLALLRGVIEKVKAGEDVDVEGLLGTGNREKEKEWEKFMKDIEEEDMRLSTHKEKRRNSDRIDDLKNPEEEQVIVTPKTSVAEEKNRPARFV</sequence>
<feature type="compositionally biased region" description="Basic and acidic residues" evidence="1">
    <location>
        <begin position="132"/>
        <end position="155"/>
    </location>
</feature>
<proteinExistence type="predicted"/>
<dbReference type="Pfam" id="PF17254">
    <property type="entry name" value="DUF5321"/>
    <property type="match status" value="1"/>
</dbReference>
<dbReference type="GeneID" id="54489744"/>
<keyword evidence="3" id="KW-1185">Reference proteome</keyword>
<organism evidence="2 3">
    <name type="scientific">Pseudovirgaria hyperparasitica</name>
    <dbReference type="NCBI Taxonomy" id="470096"/>
    <lineage>
        <taxon>Eukaryota</taxon>
        <taxon>Fungi</taxon>
        <taxon>Dikarya</taxon>
        <taxon>Ascomycota</taxon>
        <taxon>Pezizomycotina</taxon>
        <taxon>Dothideomycetes</taxon>
        <taxon>Dothideomycetes incertae sedis</taxon>
        <taxon>Acrospermales</taxon>
        <taxon>Acrospermaceae</taxon>
        <taxon>Pseudovirgaria</taxon>
    </lineage>
</organism>
<dbReference type="RefSeq" id="XP_033599018.1">
    <property type="nucleotide sequence ID" value="XM_033748690.1"/>
</dbReference>
<dbReference type="InterPro" id="IPR035213">
    <property type="entry name" value="DUF5321"/>
</dbReference>
<protein>
    <submittedName>
        <fullName evidence="2">Uncharacterized protein</fullName>
    </submittedName>
</protein>
<gene>
    <name evidence="2" type="ORF">EJ05DRAFT_518016</name>
</gene>
<feature type="region of interest" description="Disordered" evidence="1">
    <location>
        <begin position="132"/>
        <end position="158"/>
    </location>
</feature>
<reference evidence="2" key="1">
    <citation type="journal article" date="2020" name="Stud. Mycol.">
        <title>101 Dothideomycetes genomes: a test case for predicting lifestyles and emergence of pathogens.</title>
        <authorList>
            <person name="Haridas S."/>
            <person name="Albert R."/>
            <person name="Binder M."/>
            <person name="Bloem J."/>
            <person name="Labutti K."/>
            <person name="Salamov A."/>
            <person name="Andreopoulos B."/>
            <person name="Baker S."/>
            <person name="Barry K."/>
            <person name="Bills G."/>
            <person name="Bluhm B."/>
            <person name="Cannon C."/>
            <person name="Castanera R."/>
            <person name="Culley D."/>
            <person name="Daum C."/>
            <person name="Ezra D."/>
            <person name="Gonzalez J."/>
            <person name="Henrissat B."/>
            <person name="Kuo A."/>
            <person name="Liang C."/>
            <person name="Lipzen A."/>
            <person name="Lutzoni F."/>
            <person name="Magnuson J."/>
            <person name="Mondo S."/>
            <person name="Nolan M."/>
            <person name="Ohm R."/>
            <person name="Pangilinan J."/>
            <person name="Park H.-J."/>
            <person name="Ramirez L."/>
            <person name="Alfaro M."/>
            <person name="Sun H."/>
            <person name="Tritt A."/>
            <person name="Yoshinaga Y."/>
            <person name="Zwiers L.-H."/>
            <person name="Turgeon B."/>
            <person name="Goodwin S."/>
            <person name="Spatafora J."/>
            <person name="Crous P."/>
            <person name="Grigoriev I."/>
        </authorList>
    </citation>
    <scope>NUCLEOTIDE SEQUENCE</scope>
    <source>
        <strain evidence="2">CBS 121739</strain>
    </source>
</reference>
<name>A0A6A6W4T2_9PEZI</name>
<evidence type="ECO:0000313" key="2">
    <source>
        <dbReference type="EMBL" id="KAF2756567.1"/>
    </source>
</evidence>